<comment type="caution">
    <text evidence="8">The sequence shown here is derived from an EMBL/GenBank/DDBJ whole genome shotgun (WGS) entry which is preliminary data.</text>
</comment>
<dbReference type="FunFam" id="3.30.70.270:FF:000001">
    <property type="entry name" value="Diguanylate cyclase domain protein"/>
    <property type="match status" value="1"/>
</dbReference>
<gene>
    <name evidence="8" type="ORF">P873_02045</name>
</gene>
<dbReference type="InterPro" id="IPR011123">
    <property type="entry name" value="Y_Y_Y"/>
</dbReference>
<accession>A0A091B621</accession>
<dbReference type="SMART" id="SM00267">
    <property type="entry name" value="GGDEF"/>
    <property type="match status" value="1"/>
</dbReference>
<dbReference type="Pfam" id="PF07495">
    <property type="entry name" value="Y_Y_Y"/>
    <property type="match status" value="1"/>
</dbReference>
<dbReference type="InterPro" id="IPR029787">
    <property type="entry name" value="Nucleotide_cyclase"/>
</dbReference>
<evidence type="ECO:0000313" key="8">
    <source>
        <dbReference type="EMBL" id="KFN46314.1"/>
    </source>
</evidence>
<dbReference type="eggNOG" id="COG3292">
    <property type="taxonomic scope" value="Bacteria"/>
</dbReference>
<evidence type="ECO:0000256" key="5">
    <source>
        <dbReference type="SAM" id="Phobius"/>
    </source>
</evidence>
<organism evidence="8 9">
    <name type="scientific">Arenimonas composti TR7-09 = DSM 18010</name>
    <dbReference type="NCBI Taxonomy" id="1121013"/>
    <lineage>
        <taxon>Bacteria</taxon>
        <taxon>Pseudomonadati</taxon>
        <taxon>Pseudomonadota</taxon>
        <taxon>Gammaproteobacteria</taxon>
        <taxon>Lysobacterales</taxon>
        <taxon>Lysobacteraceae</taxon>
        <taxon>Arenimonas</taxon>
    </lineage>
</organism>
<evidence type="ECO:0000256" key="6">
    <source>
        <dbReference type="SAM" id="SignalP"/>
    </source>
</evidence>
<feature type="coiled-coil region" evidence="4">
    <location>
        <begin position="791"/>
        <end position="821"/>
    </location>
</feature>
<keyword evidence="5" id="KW-1133">Transmembrane helix</keyword>
<dbReference type="STRING" id="1121013.GCA_000426365_00567"/>
<comment type="cofactor">
    <cofactor evidence="1">
        <name>Mg(2+)</name>
        <dbReference type="ChEBI" id="CHEBI:18420"/>
    </cofactor>
</comment>
<dbReference type="GO" id="GO:1902201">
    <property type="term" value="P:negative regulation of bacterial-type flagellum-dependent cell motility"/>
    <property type="evidence" value="ECO:0007669"/>
    <property type="project" value="TreeGrafter"/>
</dbReference>
<dbReference type="InterPro" id="IPR015943">
    <property type="entry name" value="WD40/YVTN_repeat-like_dom_sf"/>
</dbReference>
<feature type="transmembrane region" description="Helical" evidence="5">
    <location>
        <begin position="752"/>
        <end position="769"/>
    </location>
</feature>
<dbReference type="GO" id="GO:0005886">
    <property type="term" value="C:plasma membrane"/>
    <property type="evidence" value="ECO:0007669"/>
    <property type="project" value="TreeGrafter"/>
</dbReference>
<keyword evidence="9" id="KW-1185">Reference proteome</keyword>
<keyword evidence="6" id="KW-0732">Signal</keyword>
<comment type="catalytic activity">
    <reaction evidence="3">
        <text>2 GTP = 3',3'-c-di-GMP + 2 diphosphate</text>
        <dbReference type="Rhea" id="RHEA:24898"/>
        <dbReference type="ChEBI" id="CHEBI:33019"/>
        <dbReference type="ChEBI" id="CHEBI:37565"/>
        <dbReference type="ChEBI" id="CHEBI:58805"/>
        <dbReference type="EC" id="2.7.7.65"/>
    </reaction>
</comment>
<sequence>MRRLLTAVAGPIRRAALAALLLALALPAAALQQKALSTYSREIWTTRDGLPHNQVNSIAQTREGYLWFATWEGVVRYNGQEFRSFGRQNVPEIRDNGIRSVRVSPSGALVVATSRGGISVLRGEQWSHVGTADGLGQDELSVAIEDHAGRLWAATESRGVTRLADGVATHFRTGQGLPSNDTFALIEDGAGAIWVATGGGVARIEGDRVQAFSTTAGLPEGSAFSLAIDENGDLYVGTERGVYVGRGGRFAPLMPGFPKEAIPSLQVDAEGSLWIGTVNRGLMRYGERGLEFFDAATGLPNNRVASLFADREGSLWVGTNAGLMRFADTPFITIDSHHGLSDDYVRALLEDADGAIWIGTSRGLDRWQDEQVSPHPALSGDAILSLARDDEGLWVGTYSTGLVRLRGGAVSERLDSAGGILPSNQVRAVLRAGDGALWAGTSRGLMRRDADGDRILLEADGLPRNFVLSLFEARDGDIWVGTTNGAARIRGGEVEAFDFNDLEQAQDVFGMHEDEDGTLWFATDRGVIRLRGDERRIVGAVHGLPVDTIFQIVADSYGNFWLSSNAGVVYVRRQDMEAVADGRQPRLDYQQFAEADGMGSAQCNGGAGPAALRAADGSIWVATARGVAVVQPDELARYQLAPPPVVIEGLRVDDQSTSANGVIVLPPGTRKLELDYVSLSYRTPEQIRYRYRLEGFDNGWVERSTRRNAQYTNLPPGRYRFQVSAAQRGSGWSPETATVNFEIQPEFWQQPWFLPAAIGGSIVLLYGFYRLRVRQLTTREAQLSRIVDERTRALSEKNTELEQKNETIRQQSEIFEQLSRTDALTGLPNRRSMELTLAKAFEESLLADRPLSFGLLDIDHFKRINDGFSHDVGDEALRRVAATMRESVGAALVGRWRGDERVARWGGEEFALLFPDTDLDAARRQAEALRAAIEAIDCSDFAPGLRITASIGLATRIDQAHHERLVNEADHRLYDAKHSGRNRVCG</sequence>
<dbReference type="InterPro" id="IPR011110">
    <property type="entry name" value="Reg_prop"/>
</dbReference>
<dbReference type="AlphaFoldDB" id="A0A091B621"/>
<dbReference type="InterPro" id="IPR050469">
    <property type="entry name" value="Diguanylate_Cyclase"/>
</dbReference>
<dbReference type="Gene3D" id="3.30.70.270">
    <property type="match status" value="1"/>
</dbReference>
<dbReference type="SUPFAM" id="SSF55073">
    <property type="entry name" value="Nucleotide cyclase"/>
    <property type="match status" value="1"/>
</dbReference>
<dbReference type="EC" id="2.7.7.65" evidence="2"/>
<name>A0A091B621_9GAMM</name>
<dbReference type="PROSITE" id="PS50887">
    <property type="entry name" value="GGDEF"/>
    <property type="match status" value="1"/>
</dbReference>
<dbReference type="OrthoDB" id="176203at2"/>
<keyword evidence="5" id="KW-0812">Transmembrane</keyword>
<feature type="signal peptide" evidence="6">
    <location>
        <begin position="1"/>
        <end position="30"/>
    </location>
</feature>
<dbReference type="GO" id="GO:0052621">
    <property type="term" value="F:diguanylate cyclase activity"/>
    <property type="evidence" value="ECO:0007669"/>
    <property type="project" value="UniProtKB-EC"/>
</dbReference>
<proteinExistence type="predicted"/>
<dbReference type="Gene3D" id="2.130.10.10">
    <property type="entry name" value="YVTN repeat-like/Quinoprotein amine dehydrogenase"/>
    <property type="match status" value="2"/>
</dbReference>
<dbReference type="PANTHER" id="PTHR45138">
    <property type="entry name" value="REGULATORY COMPONENTS OF SENSORY TRANSDUCTION SYSTEM"/>
    <property type="match status" value="1"/>
</dbReference>
<evidence type="ECO:0000256" key="4">
    <source>
        <dbReference type="SAM" id="Coils"/>
    </source>
</evidence>
<keyword evidence="5" id="KW-0472">Membrane</keyword>
<dbReference type="NCBIfam" id="TIGR00254">
    <property type="entry name" value="GGDEF"/>
    <property type="match status" value="1"/>
</dbReference>
<dbReference type="InterPro" id="IPR043128">
    <property type="entry name" value="Rev_trsase/Diguanyl_cyclase"/>
</dbReference>
<dbReference type="CDD" id="cd01949">
    <property type="entry name" value="GGDEF"/>
    <property type="match status" value="1"/>
</dbReference>
<dbReference type="Proteomes" id="UP000029391">
    <property type="component" value="Unassembled WGS sequence"/>
</dbReference>
<dbReference type="Gene3D" id="2.60.40.10">
    <property type="entry name" value="Immunoglobulins"/>
    <property type="match status" value="1"/>
</dbReference>
<feature type="chain" id="PRO_5001870857" description="diguanylate cyclase" evidence="6">
    <location>
        <begin position="31"/>
        <end position="986"/>
    </location>
</feature>
<keyword evidence="4" id="KW-0175">Coiled coil</keyword>
<dbReference type="RefSeq" id="WP_051239404.1">
    <property type="nucleotide sequence ID" value="NZ_AUFF01000001.1"/>
</dbReference>
<dbReference type="Pfam" id="PF00990">
    <property type="entry name" value="GGDEF"/>
    <property type="match status" value="1"/>
</dbReference>
<evidence type="ECO:0000256" key="2">
    <source>
        <dbReference type="ARBA" id="ARBA00012528"/>
    </source>
</evidence>
<dbReference type="EMBL" id="AWXU01000076">
    <property type="protein sequence ID" value="KFN46314.1"/>
    <property type="molecule type" value="Genomic_DNA"/>
</dbReference>
<dbReference type="eggNOG" id="COG3706">
    <property type="taxonomic scope" value="Bacteria"/>
</dbReference>
<protein>
    <recommendedName>
        <fullName evidence="2">diguanylate cyclase</fullName>
        <ecNumber evidence="2">2.7.7.65</ecNumber>
    </recommendedName>
</protein>
<dbReference type="PANTHER" id="PTHR45138:SF9">
    <property type="entry name" value="DIGUANYLATE CYCLASE DGCM-RELATED"/>
    <property type="match status" value="1"/>
</dbReference>
<dbReference type="GO" id="GO:0043709">
    <property type="term" value="P:cell adhesion involved in single-species biofilm formation"/>
    <property type="evidence" value="ECO:0007669"/>
    <property type="project" value="TreeGrafter"/>
</dbReference>
<dbReference type="SUPFAM" id="SSF63829">
    <property type="entry name" value="Calcium-dependent phosphotriesterase"/>
    <property type="match status" value="3"/>
</dbReference>
<evidence type="ECO:0000313" key="9">
    <source>
        <dbReference type="Proteomes" id="UP000029391"/>
    </source>
</evidence>
<evidence type="ECO:0000259" key="7">
    <source>
        <dbReference type="PROSITE" id="PS50887"/>
    </source>
</evidence>
<dbReference type="InterPro" id="IPR000160">
    <property type="entry name" value="GGDEF_dom"/>
</dbReference>
<evidence type="ECO:0000256" key="3">
    <source>
        <dbReference type="ARBA" id="ARBA00034247"/>
    </source>
</evidence>
<dbReference type="Pfam" id="PF07494">
    <property type="entry name" value="Reg_prop"/>
    <property type="match status" value="4"/>
</dbReference>
<dbReference type="InterPro" id="IPR013783">
    <property type="entry name" value="Ig-like_fold"/>
</dbReference>
<reference evidence="8 9" key="1">
    <citation type="submission" date="2013-09" db="EMBL/GenBank/DDBJ databases">
        <title>Genome sequencing of Arenimonas composti.</title>
        <authorList>
            <person name="Chen F."/>
            <person name="Wang G."/>
        </authorList>
    </citation>
    <scope>NUCLEOTIDE SEQUENCE [LARGE SCALE GENOMIC DNA]</scope>
    <source>
        <strain evidence="8 9">TR7-09</strain>
    </source>
</reference>
<evidence type="ECO:0000256" key="1">
    <source>
        <dbReference type="ARBA" id="ARBA00001946"/>
    </source>
</evidence>
<feature type="domain" description="GGDEF" evidence="7">
    <location>
        <begin position="849"/>
        <end position="986"/>
    </location>
</feature>